<dbReference type="GO" id="GO:0030145">
    <property type="term" value="F:manganese ion binding"/>
    <property type="evidence" value="ECO:0007669"/>
    <property type="project" value="TreeGrafter"/>
</dbReference>
<evidence type="ECO:0000256" key="6">
    <source>
        <dbReference type="ARBA" id="ARBA00022723"/>
    </source>
</evidence>
<comment type="cofactor">
    <cofactor evidence="1">
        <name>Mn(2+)</name>
        <dbReference type="ChEBI" id="CHEBI:29035"/>
    </cofactor>
</comment>
<dbReference type="FunFam" id="3.55.40.20:FF:000002">
    <property type="entry name" value="Superoxide dismutase"/>
    <property type="match status" value="1"/>
</dbReference>
<feature type="transmembrane region" description="Helical" evidence="12">
    <location>
        <begin position="421"/>
        <end position="445"/>
    </location>
</feature>
<evidence type="ECO:0000259" key="13">
    <source>
        <dbReference type="Pfam" id="PF00081"/>
    </source>
</evidence>
<evidence type="ECO:0000256" key="1">
    <source>
        <dbReference type="ARBA" id="ARBA00001936"/>
    </source>
</evidence>
<keyword evidence="6" id="KW-0479">Metal-binding</keyword>
<evidence type="ECO:0000256" key="8">
    <source>
        <dbReference type="ARBA" id="ARBA00023004"/>
    </source>
</evidence>
<evidence type="ECO:0000256" key="7">
    <source>
        <dbReference type="ARBA" id="ARBA00023002"/>
    </source>
</evidence>
<dbReference type="PANTHER" id="PTHR11404:SF6">
    <property type="entry name" value="SUPEROXIDE DISMUTASE [MN], MITOCHONDRIAL"/>
    <property type="match status" value="1"/>
</dbReference>
<sequence>MGGLASPLRLAGHGRTKSLSQLAAGLRQAGAPVTAVQPSYRIGNRSVVLGDLAAAGGAGGGFELTLDETLNSGVASGPRPSFAAPWTSLPACMGDGSAAGLVGLGAMPLAPGLQVAREIGAARSSTSLPANLTNFRAIALETWIIPRNHDSSFWVASYGSEPGCDAVTEREPALRLQSRVTLSADGSSFVDATLAQPRADGVLDREALTARVARPYQVPAHASLANLAEADGRAFDWYDCGNAPEGSFVDGTATPAVQATSLAWMLSHPELESSVVGEWLSSAAVGHPADARDAVSLAFTLPCFTAITGTRAVVLAGGAEARFATDCHPDLVVLHSWAVVLAALGVTLGIPALLLLGSGVAAGACSTGGSVRSARRWRAGEALRFVQTSITTSAVTGSARLARNASLVACTIALARVGGAFLTLLVMLLAVILAVSLAAAVVVAAGPSSRMRRLAVLDAQPRIIDGSRLSHSTAIATSSKLADSGSHAEGGLTARTITTGAAAVFVTAPGVRSAWTSTGPLAMLQSRLVVVGRGGRLPLVPESPDRQELQLDSSSTGRSADLTGRNGDASRTAGRSAAAATGTSSQVAAPLPPAKRAFWGNWVVECAPSAVLVQAASLAAPRRSQAMRAAIQEAMADGFEAAWARVRVAAVVLRPVQLVLDFACLIFAGLCLAELKFMIPQGPISRSLVANALSAAGLPITESTIAATIVGVQAWSISASQRSDLFRQGSHSASFSASRATARTPAMSMTSRAIRITERALAAAAKDTAHVAGLSSVAQASATLPDLDYGYDALEPVISAGIMELHHSKHHQTYVNNLNAALEKYTDAEARGDVAAMIALQGAIRFNGGGHINHSLFWKNLAPASAGGGGAPEGELAKRIDAEFGDFESFKAKFNAQTAAVQGSGWGWLVYHPEKDTVAIHTTQNQDPVSMSGLVPLLGVDVWEHAYYLDYKNARPEYLKNIWKVVDMGEVAARLDQARA</sequence>
<organism evidence="15 16">
    <name type="scientific">Cafeteria roenbergensis</name>
    <name type="common">Marine flagellate</name>
    <dbReference type="NCBI Taxonomy" id="33653"/>
    <lineage>
        <taxon>Eukaryota</taxon>
        <taxon>Sar</taxon>
        <taxon>Stramenopiles</taxon>
        <taxon>Bigyra</taxon>
        <taxon>Opalozoa</taxon>
        <taxon>Bicosoecida</taxon>
        <taxon>Cafeteriaceae</taxon>
        <taxon>Cafeteria</taxon>
    </lineage>
</organism>
<gene>
    <name evidence="15" type="ORF">FNF29_00159</name>
</gene>
<comment type="cofactor">
    <cofactor evidence="2">
        <name>Fe cation</name>
        <dbReference type="ChEBI" id="CHEBI:24875"/>
    </cofactor>
</comment>
<dbReference type="Gene3D" id="1.10.287.990">
    <property type="entry name" value="Fe,Mn superoxide dismutase (SOD) domain"/>
    <property type="match status" value="1"/>
</dbReference>
<dbReference type="PRINTS" id="PR01703">
    <property type="entry name" value="MNSODISMTASE"/>
</dbReference>
<evidence type="ECO:0000256" key="5">
    <source>
        <dbReference type="ARBA" id="ARBA00014767"/>
    </source>
</evidence>
<dbReference type="Proteomes" id="UP000323011">
    <property type="component" value="Unassembled WGS sequence"/>
</dbReference>
<dbReference type="EC" id="1.15.1.1" evidence="4"/>
<keyword evidence="12" id="KW-0812">Transmembrane</keyword>
<dbReference type="PROSITE" id="PS00088">
    <property type="entry name" value="SOD_MN"/>
    <property type="match status" value="1"/>
</dbReference>
<comment type="catalytic activity">
    <reaction evidence="10">
        <text>2 superoxide + 2 H(+) = H2O2 + O2</text>
        <dbReference type="Rhea" id="RHEA:20696"/>
        <dbReference type="ChEBI" id="CHEBI:15378"/>
        <dbReference type="ChEBI" id="CHEBI:15379"/>
        <dbReference type="ChEBI" id="CHEBI:16240"/>
        <dbReference type="ChEBI" id="CHEBI:18421"/>
        <dbReference type="EC" id="1.15.1.1"/>
    </reaction>
</comment>
<comment type="caution">
    <text evidence="15">The sequence shown here is derived from an EMBL/GenBank/DDBJ whole genome shotgun (WGS) entry which is preliminary data.</text>
</comment>
<dbReference type="GO" id="GO:0005739">
    <property type="term" value="C:mitochondrion"/>
    <property type="evidence" value="ECO:0007669"/>
    <property type="project" value="TreeGrafter"/>
</dbReference>
<dbReference type="PANTHER" id="PTHR11404">
    <property type="entry name" value="SUPEROXIDE DISMUTASE 2"/>
    <property type="match status" value="1"/>
</dbReference>
<evidence type="ECO:0000256" key="2">
    <source>
        <dbReference type="ARBA" id="ARBA00001962"/>
    </source>
</evidence>
<feature type="compositionally biased region" description="Low complexity" evidence="11">
    <location>
        <begin position="569"/>
        <end position="585"/>
    </location>
</feature>
<keyword evidence="9" id="KW-0464">Manganese</keyword>
<comment type="similarity">
    <text evidence="3">Belongs to the iron/manganese superoxide dismutase family.</text>
</comment>
<dbReference type="EMBL" id="VLTN01000001">
    <property type="protein sequence ID" value="KAA0157583.1"/>
    <property type="molecule type" value="Genomic_DNA"/>
</dbReference>
<protein>
    <recommendedName>
        <fullName evidence="5">Superoxide dismutase [Fe]</fullName>
        <ecNumber evidence="4">1.15.1.1</ecNumber>
    </recommendedName>
</protein>
<dbReference type="Pfam" id="PF00081">
    <property type="entry name" value="Sod_Fe_N"/>
    <property type="match status" value="1"/>
</dbReference>
<keyword evidence="8" id="KW-0408">Iron</keyword>
<dbReference type="FunFam" id="1.10.287.990:FF:000001">
    <property type="entry name" value="Superoxide dismutase"/>
    <property type="match status" value="1"/>
</dbReference>
<dbReference type="InterPro" id="IPR036314">
    <property type="entry name" value="SOD_C_sf"/>
</dbReference>
<dbReference type="SUPFAM" id="SSF46609">
    <property type="entry name" value="Fe,Mn superoxide dismutase (SOD), N-terminal domain"/>
    <property type="match status" value="1"/>
</dbReference>
<evidence type="ECO:0000313" key="16">
    <source>
        <dbReference type="Proteomes" id="UP000323011"/>
    </source>
</evidence>
<evidence type="ECO:0000256" key="3">
    <source>
        <dbReference type="ARBA" id="ARBA00008714"/>
    </source>
</evidence>
<keyword evidence="12" id="KW-0472">Membrane</keyword>
<keyword evidence="7" id="KW-0560">Oxidoreductase</keyword>
<feature type="domain" description="Manganese/iron superoxide dismutase C-terminal" evidence="14">
    <location>
        <begin position="872"/>
        <end position="974"/>
    </location>
</feature>
<accession>A0A5A8CWN1</accession>
<evidence type="ECO:0000256" key="4">
    <source>
        <dbReference type="ARBA" id="ARBA00012682"/>
    </source>
</evidence>
<dbReference type="InterPro" id="IPR019832">
    <property type="entry name" value="Mn/Fe_SOD_C"/>
</dbReference>
<dbReference type="Pfam" id="PF02777">
    <property type="entry name" value="Sod_Fe_C"/>
    <property type="match status" value="1"/>
</dbReference>
<keyword evidence="16" id="KW-1185">Reference proteome</keyword>
<dbReference type="Gene3D" id="3.55.40.20">
    <property type="entry name" value="Iron/manganese superoxide dismutase, C-terminal domain"/>
    <property type="match status" value="1"/>
</dbReference>
<feature type="transmembrane region" description="Helical" evidence="12">
    <location>
        <begin position="337"/>
        <end position="361"/>
    </location>
</feature>
<dbReference type="GO" id="GO:0004784">
    <property type="term" value="F:superoxide dismutase activity"/>
    <property type="evidence" value="ECO:0007669"/>
    <property type="project" value="UniProtKB-EC"/>
</dbReference>
<keyword evidence="12" id="KW-1133">Transmembrane helix</keyword>
<dbReference type="InterPro" id="IPR019833">
    <property type="entry name" value="Mn/Fe_SOD_BS"/>
</dbReference>
<evidence type="ECO:0000313" key="15">
    <source>
        <dbReference type="EMBL" id="KAA0157583.1"/>
    </source>
</evidence>
<dbReference type="AlphaFoldDB" id="A0A5A8CWN1"/>
<dbReference type="SUPFAM" id="SSF54719">
    <property type="entry name" value="Fe,Mn superoxide dismutase (SOD), C-terminal domain"/>
    <property type="match status" value="1"/>
</dbReference>
<evidence type="ECO:0000256" key="9">
    <source>
        <dbReference type="ARBA" id="ARBA00023211"/>
    </source>
</evidence>
<feature type="region of interest" description="Disordered" evidence="11">
    <location>
        <begin position="537"/>
        <end position="586"/>
    </location>
</feature>
<evidence type="ECO:0000256" key="12">
    <source>
        <dbReference type="SAM" id="Phobius"/>
    </source>
</evidence>
<reference evidence="15 16" key="1">
    <citation type="submission" date="2019-07" db="EMBL/GenBank/DDBJ databases">
        <title>Genomes of Cafeteria roenbergensis.</title>
        <authorList>
            <person name="Fischer M.G."/>
            <person name="Hackl T."/>
            <person name="Roman M."/>
        </authorList>
    </citation>
    <scope>NUCLEOTIDE SEQUENCE [LARGE SCALE GENOMIC DNA]</scope>
    <source>
        <strain evidence="15 16">BVI</strain>
    </source>
</reference>
<dbReference type="InterPro" id="IPR036324">
    <property type="entry name" value="Mn/Fe_SOD_N_sf"/>
</dbReference>
<dbReference type="InterPro" id="IPR019831">
    <property type="entry name" value="Mn/Fe_SOD_N"/>
</dbReference>
<proteinExistence type="inferred from homology"/>
<dbReference type="InterPro" id="IPR050265">
    <property type="entry name" value="Fe/Mn_Superoxide_Dismutase"/>
</dbReference>
<evidence type="ECO:0000259" key="14">
    <source>
        <dbReference type="Pfam" id="PF02777"/>
    </source>
</evidence>
<evidence type="ECO:0000256" key="11">
    <source>
        <dbReference type="SAM" id="MobiDB-lite"/>
    </source>
</evidence>
<dbReference type="InterPro" id="IPR001189">
    <property type="entry name" value="Mn/Fe_SOD"/>
</dbReference>
<name>A0A5A8CWN1_CAFRO</name>
<evidence type="ECO:0000256" key="10">
    <source>
        <dbReference type="ARBA" id="ARBA00049204"/>
    </source>
</evidence>
<feature type="domain" description="Manganese/iron superoxide dismutase N-terminal" evidence="13">
    <location>
        <begin position="783"/>
        <end position="862"/>
    </location>
</feature>